<evidence type="ECO:0000313" key="5">
    <source>
        <dbReference type="WBParaSite" id="ECPE_0001446201-mRNA-1"/>
    </source>
</evidence>
<feature type="transmembrane region" description="Helical" evidence="2">
    <location>
        <begin position="116"/>
        <end position="137"/>
    </location>
</feature>
<gene>
    <name evidence="3" type="ORF">ECPE_LOCUS14422</name>
</gene>
<keyword evidence="4" id="KW-1185">Reference proteome</keyword>
<sequence length="149" mass="16714">MQNSTRFPNRPRRGSKVSEILDRFTRIGTTERTDAVQPTSTDTRPNGAAEDRTVTSSPSELNPQQLGSNRNFKSYSINEEDGDPEDGCLFSSREGHRRSFGQAWSWFKERRRLTSIGLNASLTFLSIPAAGILLDILESKREPILNIAD</sequence>
<evidence type="ECO:0000313" key="4">
    <source>
        <dbReference type="Proteomes" id="UP000272942"/>
    </source>
</evidence>
<evidence type="ECO:0000313" key="3">
    <source>
        <dbReference type="EMBL" id="VDP91694.1"/>
    </source>
</evidence>
<keyword evidence="2" id="KW-1133">Transmembrane helix</keyword>
<evidence type="ECO:0000256" key="2">
    <source>
        <dbReference type="SAM" id="Phobius"/>
    </source>
</evidence>
<dbReference type="OrthoDB" id="1906921at2759"/>
<organism evidence="5">
    <name type="scientific">Echinostoma caproni</name>
    <dbReference type="NCBI Taxonomy" id="27848"/>
    <lineage>
        <taxon>Eukaryota</taxon>
        <taxon>Metazoa</taxon>
        <taxon>Spiralia</taxon>
        <taxon>Lophotrochozoa</taxon>
        <taxon>Platyhelminthes</taxon>
        <taxon>Trematoda</taxon>
        <taxon>Digenea</taxon>
        <taxon>Plagiorchiida</taxon>
        <taxon>Echinostomata</taxon>
        <taxon>Echinostomatoidea</taxon>
        <taxon>Echinostomatidae</taxon>
        <taxon>Echinostoma</taxon>
    </lineage>
</organism>
<name>A0A183B5D7_9TREM</name>
<reference evidence="3 4" key="2">
    <citation type="submission" date="2018-11" db="EMBL/GenBank/DDBJ databases">
        <authorList>
            <consortium name="Pathogen Informatics"/>
        </authorList>
    </citation>
    <scope>NUCLEOTIDE SEQUENCE [LARGE SCALE GENOMIC DNA]</scope>
    <source>
        <strain evidence="3 4">Egypt</strain>
    </source>
</reference>
<feature type="compositionally biased region" description="Polar residues" evidence="1">
    <location>
        <begin position="54"/>
        <end position="77"/>
    </location>
</feature>
<dbReference type="EMBL" id="UZAN01057544">
    <property type="protein sequence ID" value="VDP91694.1"/>
    <property type="molecule type" value="Genomic_DNA"/>
</dbReference>
<feature type="region of interest" description="Disordered" evidence="1">
    <location>
        <begin position="1"/>
        <end position="87"/>
    </location>
</feature>
<keyword evidence="2" id="KW-0472">Membrane</keyword>
<dbReference type="WBParaSite" id="ECPE_0001446201-mRNA-1">
    <property type="protein sequence ID" value="ECPE_0001446201-mRNA-1"/>
    <property type="gene ID" value="ECPE_0001446201"/>
</dbReference>
<evidence type="ECO:0000256" key="1">
    <source>
        <dbReference type="SAM" id="MobiDB-lite"/>
    </source>
</evidence>
<feature type="compositionally biased region" description="Basic and acidic residues" evidence="1">
    <location>
        <begin position="19"/>
        <end position="34"/>
    </location>
</feature>
<proteinExistence type="predicted"/>
<dbReference type="AlphaFoldDB" id="A0A183B5D7"/>
<dbReference type="Proteomes" id="UP000272942">
    <property type="component" value="Unassembled WGS sequence"/>
</dbReference>
<protein>
    <submittedName>
        <fullName evidence="5">HCO3_cotransp domain-containing protein</fullName>
    </submittedName>
</protein>
<keyword evidence="2" id="KW-0812">Transmembrane</keyword>
<reference evidence="5" key="1">
    <citation type="submission" date="2016-06" db="UniProtKB">
        <authorList>
            <consortium name="WormBaseParasite"/>
        </authorList>
    </citation>
    <scope>IDENTIFICATION</scope>
</reference>
<accession>A0A183B5D7</accession>